<organism evidence="7 8">
    <name type="scientific">Escallonia rubra</name>
    <dbReference type="NCBI Taxonomy" id="112253"/>
    <lineage>
        <taxon>Eukaryota</taxon>
        <taxon>Viridiplantae</taxon>
        <taxon>Streptophyta</taxon>
        <taxon>Embryophyta</taxon>
        <taxon>Tracheophyta</taxon>
        <taxon>Spermatophyta</taxon>
        <taxon>Magnoliopsida</taxon>
        <taxon>eudicotyledons</taxon>
        <taxon>Gunneridae</taxon>
        <taxon>Pentapetalae</taxon>
        <taxon>asterids</taxon>
        <taxon>campanulids</taxon>
        <taxon>Escalloniales</taxon>
        <taxon>Escalloniaceae</taxon>
        <taxon>Escallonia</taxon>
    </lineage>
</organism>
<dbReference type="Pfam" id="PF03168">
    <property type="entry name" value="LEA_2"/>
    <property type="match status" value="1"/>
</dbReference>
<dbReference type="PANTHER" id="PTHR31234:SF39">
    <property type="entry name" value="HARPIN-INDUCED PROTEIN 1 CONTAINING PROTEIN, EXPRESSED"/>
    <property type="match status" value="1"/>
</dbReference>
<keyword evidence="3 5" id="KW-1133">Transmembrane helix</keyword>
<dbReference type="GO" id="GO:0098542">
    <property type="term" value="P:defense response to other organism"/>
    <property type="evidence" value="ECO:0007669"/>
    <property type="project" value="InterPro"/>
</dbReference>
<dbReference type="InterPro" id="IPR044839">
    <property type="entry name" value="NDR1-like"/>
</dbReference>
<proteinExistence type="predicted"/>
<evidence type="ECO:0000313" key="8">
    <source>
        <dbReference type="Proteomes" id="UP001187471"/>
    </source>
</evidence>
<evidence type="ECO:0000256" key="1">
    <source>
        <dbReference type="ARBA" id="ARBA00004167"/>
    </source>
</evidence>
<evidence type="ECO:0000313" key="7">
    <source>
        <dbReference type="EMBL" id="KAK2988527.1"/>
    </source>
</evidence>
<feature type="transmembrane region" description="Helical" evidence="5">
    <location>
        <begin position="20"/>
        <end position="44"/>
    </location>
</feature>
<accession>A0AA88RLM2</accession>
<gene>
    <name evidence="7" type="ORF">RJ640_022478</name>
</gene>
<evidence type="ECO:0000259" key="6">
    <source>
        <dbReference type="Pfam" id="PF03168"/>
    </source>
</evidence>
<dbReference type="PANTHER" id="PTHR31234">
    <property type="entry name" value="LATE EMBRYOGENESIS ABUNDANT (LEA) HYDROXYPROLINE-RICH GLYCOPROTEIN FAMILY"/>
    <property type="match status" value="1"/>
</dbReference>
<dbReference type="GO" id="GO:0005886">
    <property type="term" value="C:plasma membrane"/>
    <property type="evidence" value="ECO:0007669"/>
    <property type="project" value="TreeGrafter"/>
</dbReference>
<reference evidence="7" key="1">
    <citation type="submission" date="2022-12" db="EMBL/GenBank/DDBJ databases">
        <title>Draft genome assemblies for two species of Escallonia (Escalloniales).</title>
        <authorList>
            <person name="Chanderbali A."/>
            <person name="Dervinis C."/>
            <person name="Anghel I."/>
            <person name="Soltis D."/>
            <person name="Soltis P."/>
            <person name="Zapata F."/>
        </authorList>
    </citation>
    <scope>NUCLEOTIDE SEQUENCE</scope>
    <source>
        <strain evidence="7">UCBG92.1500</strain>
        <tissue evidence="7">Leaf</tissue>
    </source>
</reference>
<evidence type="ECO:0000256" key="4">
    <source>
        <dbReference type="ARBA" id="ARBA00023136"/>
    </source>
</evidence>
<evidence type="ECO:0000256" key="3">
    <source>
        <dbReference type="ARBA" id="ARBA00022989"/>
    </source>
</evidence>
<evidence type="ECO:0000256" key="2">
    <source>
        <dbReference type="ARBA" id="ARBA00022692"/>
    </source>
</evidence>
<name>A0AA88RLM2_9ASTE</name>
<keyword evidence="8" id="KW-1185">Reference proteome</keyword>
<comment type="caution">
    <text evidence="7">The sequence shown here is derived from an EMBL/GenBank/DDBJ whole genome shotgun (WGS) entry which is preliminary data.</text>
</comment>
<keyword evidence="4 5" id="KW-0472">Membrane</keyword>
<sequence length="201" mass="22654">MAPNPAPTPHIAARPRHSILVRLIAMMLLALIVLVGLAVLIIWLSVRPKHLVYSIEDGSIHGYNLSNNHLNANFHFVLRAHNPNSKVSIYYDKMEATVYYNDETLAFNTVEPFFQPHRNVTHIGLNLGAKDVSLYDPVAKDLKLERSAGEVELEVRLKAKIRFKVGAWKSKRRTLRLSCEPVIVHFSSAKNLGRALCDVDL</sequence>
<dbReference type="Proteomes" id="UP001187471">
    <property type="component" value="Unassembled WGS sequence"/>
</dbReference>
<dbReference type="AlphaFoldDB" id="A0AA88RLM2"/>
<dbReference type="EMBL" id="JAVXUO010000852">
    <property type="protein sequence ID" value="KAK2988527.1"/>
    <property type="molecule type" value="Genomic_DNA"/>
</dbReference>
<comment type="subcellular location">
    <subcellularLocation>
        <location evidence="1">Membrane</location>
        <topology evidence="1">Single-pass membrane protein</topology>
    </subcellularLocation>
</comment>
<evidence type="ECO:0000256" key="5">
    <source>
        <dbReference type="SAM" id="Phobius"/>
    </source>
</evidence>
<keyword evidence="2 5" id="KW-0812">Transmembrane</keyword>
<feature type="domain" description="Late embryogenesis abundant protein LEA-2 subgroup" evidence="6">
    <location>
        <begin position="78"/>
        <end position="179"/>
    </location>
</feature>
<dbReference type="InterPro" id="IPR004864">
    <property type="entry name" value="LEA_2"/>
</dbReference>
<protein>
    <recommendedName>
        <fullName evidence="6">Late embryogenesis abundant protein LEA-2 subgroup domain-containing protein</fullName>
    </recommendedName>
</protein>